<sequence>MNKFVAVAFFAFIAVSWAASLGEPDHAAAHESREKFKKAHEKCQADPATAVDESALKALREGGAPPANHAAHALCISQALGWQNADGSVNKEAIKSRAEHIFGSSPKLSEIIDECSLPQASPAETAVHITKCYAKHSPRPEGHGPHDH</sequence>
<dbReference type="InterPro" id="IPR036728">
    <property type="entry name" value="PBP_GOBP_sf"/>
</dbReference>
<protein>
    <submittedName>
        <fullName evidence="3">Uncharacterized protein LOC115880499</fullName>
    </submittedName>
</protein>
<dbReference type="AlphaFoldDB" id="A0A6J2XQB8"/>
<keyword evidence="2" id="KW-1185">Reference proteome</keyword>
<dbReference type="CDD" id="cd23992">
    <property type="entry name" value="PBP_GOBP"/>
    <property type="match status" value="1"/>
</dbReference>
<dbReference type="Proteomes" id="UP000504635">
    <property type="component" value="Unplaced"/>
</dbReference>
<feature type="signal peptide" evidence="1">
    <location>
        <begin position="1"/>
        <end position="18"/>
    </location>
</feature>
<evidence type="ECO:0000313" key="3">
    <source>
        <dbReference type="RefSeq" id="XP_030753577.1"/>
    </source>
</evidence>
<dbReference type="SUPFAM" id="SSF47565">
    <property type="entry name" value="Insect pheromone/odorant-binding proteins"/>
    <property type="match status" value="1"/>
</dbReference>
<dbReference type="KEGG" id="soy:115880499"/>
<dbReference type="Gene3D" id="1.10.238.20">
    <property type="entry name" value="Pheromone/general odorant binding protein domain"/>
    <property type="match status" value="1"/>
</dbReference>
<reference evidence="3" key="1">
    <citation type="submission" date="2025-08" db="UniProtKB">
        <authorList>
            <consortium name="RefSeq"/>
        </authorList>
    </citation>
    <scope>IDENTIFICATION</scope>
    <source>
        <tissue evidence="3">Gonads</tissue>
    </source>
</reference>
<dbReference type="InterPro" id="IPR006170">
    <property type="entry name" value="PBP/GOBP"/>
</dbReference>
<dbReference type="Pfam" id="PF01395">
    <property type="entry name" value="PBP_GOBP"/>
    <property type="match status" value="1"/>
</dbReference>
<feature type="chain" id="PRO_5026810227" evidence="1">
    <location>
        <begin position="19"/>
        <end position="148"/>
    </location>
</feature>
<dbReference type="InParanoid" id="A0A6J2XQB8"/>
<dbReference type="RefSeq" id="XP_030753577.1">
    <property type="nucleotide sequence ID" value="XM_030897717.1"/>
</dbReference>
<gene>
    <name evidence="3" type="primary">LOC115880499</name>
</gene>
<dbReference type="GO" id="GO:0005549">
    <property type="term" value="F:odorant binding"/>
    <property type="evidence" value="ECO:0007669"/>
    <property type="project" value="InterPro"/>
</dbReference>
<dbReference type="CTD" id="115880499"/>
<dbReference type="GeneID" id="115880499"/>
<evidence type="ECO:0000256" key="1">
    <source>
        <dbReference type="SAM" id="SignalP"/>
    </source>
</evidence>
<evidence type="ECO:0000313" key="2">
    <source>
        <dbReference type="Proteomes" id="UP000504635"/>
    </source>
</evidence>
<proteinExistence type="predicted"/>
<name>A0A6J2XQB8_SITOR</name>
<organism evidence="2 3">
    <name type="scientific">Sitophilus oryzae</name>
    <name type="common">Rice weevil</name>
    <name type="synonym">Curculio oryzae</name>
    <dbReference type="NCBI Taxonomy" id="7048"/>
    <lineage>
        <taxon>Eukaryota</taxon>
        <taxon>Metazoa</taxon>
        <taxon>Ecdysozoa</taxon>
        <taxon>Arthropoda</taxon>
        <taxon>Hexapoda</taxon>
        <taxon>Insecta</taxon>
        <taxon>Pterygota</taxon>
        <taxon>Neoptera</taxon>
        <taxon>Endopterygota</taxon>
        <taxon>Coleoptera</taxon>
        <taxon>Polyphaga</taxon>
        <taxon>Cucujiformia</taxon>
        <taxon>Curculionidae</taxon>
        <taxon>Dryophthorinae</taxon>
        <taxon>Sitophilus</taxon>
    </lineage>
</organism>
<accession>A0A6J2XQB8</accession>
<dbReference type="OrthoDB" id="6769856at2759"/>
<keyword evidence="1" id="KW-0732">Signal</keyword>